<dbReference type="InterPro" id="IPR051257">
    <property type="entry name" value="Diverse_CBS-Domain"/>
</dbReference>
<evidence type="ECO:0000313" key="7">
    <source>
        <dbReference type="Proteomes" id="UP000297053"/>
    </source>
</evidence>
<feature type="binding site" evidence="3">
    <location>
        <position position="175"/>
    </location>
    <ligand>
        <name>Fe cation</name>
        <dbReference type="ChEBI" id="CHEBI:24875"/>
    </ligand>
</feature>
<feature type="binding site" evidence="3">
    <location>
        <position position="172"/>
    </location>
    <ligand>
        <name>Zn(2+)</name>
        <dbReference type="ChEBI" id="CHEBI:29105"/>
    </ligand>
</feature>
<feature type="binding site" evidence="3">
    <location>
        <position position="194"/>
    </location>
    <ligand>
        <name>Fe cation</name>
        <dbReference type="ChEBI" id="CHEBI:24875"/>
    </ligand>
</feature>
<evidence type="ECO:0000256" key="2">
    <source>
        <dbReference type="PROSITE-ProRule" id="PRU00703"/>
    </source>
</evidence>
<proteinExistence type="predicted"/>
<protein>
    <submittedName>
        <fullName evidence="6">CBS domain-containing protein</fullName>
    </submittedName>
</protein>
<feature type="binding site" evidence="3">
    <location>
        <position position="172"/>
    </location>
    <ligand>
        <name>Fe cation</name>
        <dbReference type="ChEBI" id="CHEBI:24875"/>
    </ligand>
</feature>
<dbReference type="SUPFAM" id="SSF54631">
    <property type="entry name" value="CBS-domain pair"/>
    <property type="match status" value="1"/>
</dbReference>
<evidence type="ECO:0000256" key="1">
    <source>
        <dbReference type="ARBA" id="ARBA00023122"/>
    </source>
</evidence>
<feature type="binding site" evidence="3">
    <location>
        <position position="194"/>
    </location>
    <ligand>
        <name>Zn(2+)</name>
        <dbReference type="ChEBI" id="CHEBI:29105"/>
    </ligand>
</feature>
<organism evidence="6 7">
    <name type="scientific">Halomicrobium mukohataei</name>
    <dbReference type="NCBI Taxonomy" id="57705"/>
    <lineage>
        <taxon>Archaea</taxon>
        <taxon>Methanobacteriati</taxon>
        <taxon>Methanobacteriota</taxon>
        <taxon>Stenosarchaea group</taxon>
        <taxon>Halobacteria</taxon>
        <taxon>Halobacteriales</taxon>
        <taxon>Haloarculaceae</taxon>
        <taxon>Halomicrobium</taxon>
    </lineage>
</organism>
<feature type="domain" description="ACP-type MB" evidence="5">
    <location>
        <begin position="167"/>
        <end position="197"/>
    </location>
</feature>
<dbReference type="EMBL" id="CP039375">
    <property type="protein sequence ID" value="QCD64167.1"/>
    <property type="molecule type" value="Genomic_DNA"/>
</dbReference>
<name>A0A4D6K7W6_9EURY</name>
<dbReference type="PROSITE" id="PS51901">
    <property type="entry name" value="ACP_MB"/>
    <property type="match status" value="1"/>
</dbReference>
<dbReference type="AlphaFoldDB" id="A0A4D6K7W6"/>
<keyword evidence="3" id="KW-0479">Metal-binding</keyword>
<evidence type="ECO:0000313" key="6">
    <source>
        <dbReference type="EMBL" id="QCD64167.1"/>
    </source>
</evidence>
<keyword evidence="3" id="KW-0408">Iron</keyword>
<accession>A0A4D6K7W6</accession>
<keyword evidence="1 2" id="KW-0129">CBS domain</keyword>
<dbReference type="Proteomes" id="UP000297053">
    <property type="component" value="Chromosome"/>
</dbReference>
<keyword evidence="3" id="KW-0862">Zinc</keyword>
<dbReference type="OMA" id="GIMTEWD"/>
<dbReference type="RefSeq" id="WP_015763580.1">
    <property type="nucleotide sequence ID" value="NZ_CP039375.1"/>
</dbReference>
<evidence type="ECO:0000256" key="3">
    <source>
        <dbReference type="PROSITE-ProRule" id="PRU01249"/>
    </source>
</evidence>
<dbReference type="PANTHER" id="PTHR43080:SF2">
    <property type="entry name" value="CBS DOMAIN-CONTAINING PROTEIN"/>
    <property type="match status" value="1"/>
</dbReference>
<dbReference type="InterPro" id="IPR000644">
    <property type="entry name" value="CBS_dom"/>
</dbReference>
<dbReference type="GeneID" id="42177359"/>
<feature type="binding site" evidence="3">
    <location>
        <position position="191"/>
    </location>
    <ligand>
        <name>Fe cation</name>
        <dbReference type="ChEBI" id="CHEBI:24875"/>
    </ligand>
</feature>
<dbReference type="Pfam" id="PF00571">
    <property type="entry name" value="CBS"/>
    <property type="match status" value="2"/>
</dbReference>
<reference evidence="6 7" key="1">
    <citation type="submission" date="2019-04" db="EMBL/GenBank/DDBJ databases">
        <title>Complete genome sequence of Arthrobacter sp. ZXY-2 associated with effective atrazine degradation and salt adaptation.</title>
        <authorList>
            <person name="Zhao X."/>
        </authorList>
    </citation>
    <scope>NUCLEOTIDE SEQUENCE [LARGE SCALE GENOMIC DNA]</scope>
    <source>
        <strain evidence="7">ZP60</strain>
    </source>
</reference>
<feature type="binding site" evidence="3">
    <location>
        <position position="175"/>
    </location>
    <ligand>
        <name>Zn(2+)</name>
        <dbReference type="ChEBI" id="CHEBI:29105"/>
    </ligand>
</feature>
<dbReference type="KEGG" id="halz:E5139_00440"/>
<dbReference type="InterPro" id="IPR044065">
    <property type="entry name" value="ACP_MB"/>
</dbReference>
<dbReference type="CDD" id="cd02205">
    <property type="entry name" value="CBS_pair_SF"/>
    <property type="match status" value="1"/>
</dbReference>
<feature type="domain" description="CBS" evidence="4">
    <location>
        <begin position="75"/>
        <end position="131"/>
    </location>
</feature>
<dbReference type="InterPro" id="IPR046342">
    <property type="entry name" value="CBS_dom_sf"/>
</dbReference>
<evidence type="ECO:0000259" key="5">
    <source>
        <dbReference type="PROSITE" id="PS51901"/>
    </source>
</evidence>
<dbReference type="SMART" id="SM00116">
    <property type="entry name" value="CBS"/>
    <property type="match status" value="2"/>
</dbReference>
<dbReference type="Gene3D" id="3.10.580.10">
    <property type="entry name" value="CBS-domain"/>
    <property type="match status" value="1"/>
</dbReference>
<gene>
    <name evidence="6" type="ORF">E5139_00440</name>
</gene>
<reference evidence="6 7" key="2">
    <citation type="submission" date="2019-04" db="EMBL/GenBank/DDBJ databases">
        <authorList>
            <person name="Yang S."/>
            <person name="Wei W."/>
        </authorList>
    </citation>
    <scope>NUCLEOTIDE SEQUENCE [LARGE SCALE GENOMIC DNA]</scope>
    <source>
        <strain evidence="7">ZP60</strain>
    </source>
</reference>
<sequence>MNENVTVREVMEREFVGVSESDGVLETSELLLREEADLAVVLRGSEPVGVVTDRDVLAHLVSDGDPSGATVEDVMTESVPTVAAEETLPEARDRMSSWSTSWLVVSDGGEPAGIVTEHDILATSALGSEATAQEAMGQTASQTVADEVAAAGATATAGQTIPDEPFDDQGICEQCGSLARNLAAFNGQLLCDDCRDI</sequence>
<dbReference type="GO" id="GO:0046872">
    <property type="term" value="F:metal ion binding"/>
    <property type="evidence" value="ECO:0007669"/>
    <property type="project" value="UniProtKB-KW"/>
</dbReference>
<dbReference type="PANTHER" id="PTHR43080">
    <property type="entry name" value="CBS DOMAIN-CONTAINING PROTEIN CBSX3, MITOCHONDRIAL"/>
    <property type="match status" value="1"/>
</dbReference>
<dbReference type="PROSITE" id="PS51371">
    <property type="entry name" value="CBS"/>
    <property type="match status" value="2"/>
</dbReference>
<evidence type="ECO:0000259" key="4">
    <source>
        <dbReference type="PROSITE" id="PS51371"/>
    </source>
</evidence>
<feature type="domain" description="CBS" evidence="4">
    <location>
        <begin position="11"/>
        <end position="67"/>
    </location>
</feature>
<feature type="binding site" evidence="3">
    <location>
        <position position="191"/>
    </location>
    <ligand>
        <name>Zn(2+)</name>
        <dbReference type="ChEBI" id="CHEBI:29105"/>
    </ligand>
</feature>